<evidence type="ECO:0000256" key="3">
    <source>
        <dbReference type="ARBA" id="ARBA00023125"/>
    </source>
</evidence>
<dbReference type="Pfam" id="PF00249">
    <property type="entry name" value="Myb_DNA-binding"/>
    <property type="match status" value="1"/>
</dbReference>
<dbReference type="InterPro" id="IPR009057">
    <property type="entry name" value="Homeodomain-like_sf"/>
</dbReference>
<comment type="caution">
    <text evidence="8">The sequence shown here is derived from an EMBL/GenBank/DDBJ whole genome shotgun (WGS) entry which is preliminary data.</text>
</comment>
<dbReference type="PANTHER" id="PTHR31003:SF3">
    <property type="entry name" value="HOMEODOMAIN-LIKE SUPERFAMILY PROTEIN-RELATED"/>
    <property type="match status" value="1"/>
</dbReference>
<dbReference type="FunFam" id="1.10.10.60:FF:000002">
    <property type="entry name" value="Myb family transcription factor"/>
    <property type="match status" value="1"/>
</dbReference>
<evidence type="ECO:0000313" key="9">
    <source>
        <dbReference type="Proteomes" id="UP001367508"/>
    </source>
</evidence>
<evidence type="ECO:0000313" key="8">
    <source>
        <dbReference type="EMBL" id="KAK7308581.1"/>
    </source>
</evidence>
<dbReference type="InterPro" id="IPR058673">
    <property type="entry name" value="HHO5-like_N"/>
</dbReference>
<feature type="compositionally biased region" description="Low complexity" evidence="6">
    <location>
        <begin position="265"/>
        <end position="279"/>
    </location>
</feature>
<dbReference type="PANTHER" id="PTHR31003">
    <property type="entry name" value="MYB FAMILY TRANSCRIPTION FACTOR"/>
    <property type="match status" value="1"/>
</dbReference>
<keyword evidence="4" id="KW-0804">Transcription</keyword>
<keyword evidence="2" id="KW-0805">Transcription regulation</keyword>
<dbReference type="EMBL" id="JAYMYQ010000010">
    <property type="protein sequence ID" value="KAK7308581.1"/>
    <property type="molecule type" value="Genomic_DNA"/>
</dbReference>
<dbReference type="SUPFAM" id="SSF46689">
    <property type="entry name" value="Homeodomain-like"/>
    <property type="match status" value="1"/>
</dbReference>
<evidence type="ECO:0000256" key="6">
    <source>
        <dbReference type="SAM" id="MobiDB-lite"/>
    </source>
</evidence>
<dbReference type="GO" id="GO:0005634">
    <property type="term" value="C:nucleus"/>
    <property type="evidence" value="ECO:0007669"/>
    <property type="project" value="UniProtKB-SubCell"/>
</dbReference>
<dbReference type="Gene3D" id="1.10.10.60">
    <property type="entry name" value="Homeodomain-like"/>
    <property type="match status" value="1"/>
</dbReference>
<dbReference type="GO" id="GO:0003677">
    <property type="term" value="F:DNA binding"/>
    <property type="evidence" value="ECO:0007669"/>
    <property type="project" value="UniProtKB-KW"/>
</dbReference>
<evidence type="ECO:0000256" key="4">
    <source>
        <dbReference type="ARBA" id="ARBA00023163"/>
    </source>
</evidence>
<evidence type="ECO:0000256" key="5">
    <source>
        <dbReference type="ARBA" id="ARBA00023242"/>
    </source>
</evidence>
<reference evidence="8 9" key="1">
    <citation type="submission" date="2024-01" db="EMBL/GenBank/DDBJ databases">
        <title>The genomes of 5 underutilized Papilionoideae crops provide insights into root nodulation and disease resistanc.</title>
        <authorList>
            <person name="Jiang F."/>
        </authorList>
    </citation>
    <scope>NUCLEOTIDE SEQUENCE [LARGE SCALE GENOMIC DNA]</scope>
    <source>
        <strain evidence="8">LVBAO_FW01</strain>
        <tissue evidence="8">Leaves</tissue>
    </source>
</reference>
<feature type="region of interest" description="Disordered" evidence="6">
    <location>
        <begin position="372"/>
        <end position="412"/>
    </location>
</feature>
<evidence type="ECO:0000256" key="1">
    <source>
        <dbReference type="ARBA" id="ARBA00004123"/>
    </source>
</evidence>
<feature type="domain" description="HTH myb-type" evidence="7">
    <location>
        <begin position="286"/>
        <end position="346"/>
    </location>
</feature>
<gene>
    <name evidence="8" type="ORF">VNO77_42200</name>
</gene>
<dbReference type="InterPro" id="IPR006447">
    <property type="entry name" value="Myb_dom_plants"/>
</dbReference>
<accession>A0AAN9K297</accession>
<keyword evidence="5" id="KW-0539">Nucleus</keyword>
<dbReference type="GO" id="GO:0003700">
    <property type="term" value="F:DNA-binding transcription factor activity"/>
    <property type="evidence" value="ECO:0007669"/>
    <property type="project" value="InterPro"/>
</dbReference>
<dbReference type="InterPro" id="IPR044787">
    <property type="entry name" value="HHO5-like"/>
</dbReference>
<proteinExistence type="predicted"/>
<dbReference type="Proteomes" id="UP001367508">
    <property type="component" value="Unassembled WGS sequence"/>
</dbReference>
<name>A0AAN9K297_CANGL</name>
<comment type="subcellular location">
    <subcellularLocation>
        <location evidence="1">Nucleus</location>
    </subcellularLocation>
</comment>
<sequence>MEGLFQLVDKPVLDIYLTTEVTATAVKQIFTLKEYDASTCDTNTNICTMGSLPAELNLALDLRPTFVPKTVTDFLCHLSATKNTNLKLSLLDDFLAKLELELSKIQPFKRELPLCIFLLNDAISALKVESAKCRERKFEPVLEEFIPLKKECDQREESEKKEKDNKKNWMSSVQLWNWNTDNSNSNNNAYDDHDRKQNYKLENKNNEDEKQGVLQYGRNRNGVRGFIMPFSTYPSTKEEKEDCFVNGLSLQTLGTVMKKSREGSGSRTSSGRVVSSSSSAPPQPHTARKQRRCWSPELHHRFIKALEELGGSQAATPKQIRELMRVDGLTNDEVKSHLQKYRLHTRRVPPATAATPNRSVVVLGGLWMNNDSSKGNSSDSPQGPLQLVTRSGEGTSLAEGDNMIDDDVKSEL</sequence>
<organism evidence="8 9">
    <name type="scientific">Canavalia gladiata</name>
    <name type="common">Sword bean</name>
    <name type="synonym">Dolichos gladiatus</name>
    <dbReference type="NCBI Taxonomy" id="3824"/>
    <lineage>
        <taxon>Eukaryota</taxon>
        <taxon>Viridiplantae</taxon>
        <taxon>Streptophyta</taxon>
        <taxon>Embryophyta</taxon>
        <taxon>Tracheophyta</taxon>
        <taxon>Spermatophyta</taxon>
        <taxon>Magnoliopsida</taxon>
        <taxon>eudicotyledons</taxon>
        <taxon>Gunneridae</taxon>
        <taxon>Pentapetalae</taxon>
        <taxon>rosids</taxon>
        <taxon>fabids</taxon>
        <taxon>Fabales</taxon>
        <taxon>Fabaceae</taxon>
        <taxon>Papilionoideae</taxon>
        <taxon>50 kb inversion clade</taxon>
        <taxon>NPAAA clade</taxon>
        <taxon>indigoferoid/millettioid clade</taxon>
        <taxon>Phaseoleae</taxon>
        <taxon>Canavalia</taxon>
    </lineage>
</organism>
<evidence type="ECO:0000256" key="2">
    <source>
        <dbReference type="ARBA" id="ARBA00023015"/>
    </source>
</evidence>
<feature type="region of interest" description="Disordered" evidence="6">
    <location>
        <begin position="256"/>
        <end position="292"/>
    </location>
</feature>
<dbReference type="InterPro" id="IPR001005">
    <property type="entry name" value="SANT/Myb"/>
</dbReference>
<keyword evidence="9" id="KW-1185">Reference proteome</keyword>
<protein>
    <recommendedName>
        <fullName evidence="7">HTH myb-type domain-containing protein</fullName>
    </recommendedName>
</protein>
<keyword evidence="3" id="KW-0238">DNA-binding</keyword>
<evidence type="ECO:0000259" key="7">
    <source>
        <dbReference type="PROSITE" id="PS51294"/>
    </source>
</evidence>
<dbReference type="NCBIfam" id="TIGR01557">
    <property type="entry name" value="myb_SHAQKYF"/>
    <property type="match status" value="1"/>
</dbReference>
<dbReference type="PROSITE" id="PS51294">
    <property type="entry name" value="HTH_MYB"/>
    <property type="match status" value="1"/>
</dbReference>
<dbReference type="Pfam" id="PF26575">
    <property type="entry name" value="HHO5_N"/>
    <property type="match status" value="1"/>
</dbReference>
<dbReference type="AlphaFoldDB" id="A0AAN9K297"/>
<dbReference type="InterPro" id="IPR017930">
    <property type="entry name" value="Myb_dom"/>
</dbReference>